<protein>
    <submittedName>
        <fullName evidence="1">Uncharacterized protein</fullName>
    </submittedName>
</protein>
<accession>A0A5D0CU19</accession>
<dbReference type="OrthoDB" id="1898185at2"/>
<dbReference type="EMBL" id="VSDO01000002">
    <property type="protein sequence ID" value="TYA12754.1"/>
    <property type="molecule type" value="Genomic_DNA"/>
</dbReference>
<name>A0A5D0CU19_9BACL</name>
<dbReference type="AlphaFoldDB" id="A0A5D0CU19"/>
<evidence type="ECO:0000313" key="2">
    <source>
        <dbReference type="Proteomes" id="UP000325218"/>
    </source>
</evidence>
<organism evidence="1 2">
    <name type="scientific">Paenibacillus faecis</name>
    <dbReference type="NCBI Taxonomy" id="862114"/>
    <lineage>
        <taxon>Bacteria</taxon>
        <taxon>Bacillati</taxon>
        <taxon>Bacillota</taxon>
        <taxon>Bacilli</taxon>
        <taxon>Bacillales</taxon>
        <taxon>Paenibacillaceae</taxon>
        <taxon>Paenibacillus</taxon>
    </lineage>
</organism>
<evidence type="ECO:0000313" key="1">
    <source>
        <dbReference type="EMBL" id="TYA12754.1"/>
    </source>
</evidence>
<gene>
    <name evidence="1" type="ORF">FRY98_08570</name>
</gene>
<comment type="caution">
    <text evidence="1">The sequence shown here is derived from an EMBL/GenBank/DDBJ whole genome shotgun (WGS) entry which is preliminary data.</text>
</comment>
<keyword evidence="2" id="KW-1185">Reference proteome</keyword>
<dbReference type="Proteomes" id="UP000325218">
    <property type="component" value="Unassembled WGS sequence"/>
</dbReference>
<proteinExistence type="predicted"/>
<reference evidence="1 2" key="1">
    <citation type="submission" date="2019-08" db="EMBL/GenBank/DDBJ databases">
        <title>Genome sequencing of Paenibacillus faecis DSM 23593(T).</title>
        <authorList>
            <person name="Kook J.-K."/>
            <person name="Park S.-N."/>
            <person name="Lim Y.K."/>
        </authorList>
    </citation>
    <scope>NUCLEOTIDE SEQUENCE [LARGE SCALE GENOMIC DNA]</scope>
    <source>
        <strain evidence="1 2">DSM 23593</strain>
    </source>
</reference>
<sequence length="225" mass="26922">MRISDTFDRESALRYAPRLLMDKREPFFPVRIGVTAFEAEGDSLSFRRRIAFTDPKVQSVLEYAIYYDYDIQHLYDLEHVWIYIGKEGEIVDAEASFHGKYLKALRSDRSNINHGRVTLYVQPGKHAMAPLAERFERLPDFERCTMEEAGADGVIYGDMFAGLIRKDHETDRRVREHLQKFRFRPSREYEEFRWEKEAERFVPWERLYAEIPERMRKELALIRGW</sequence>
<dbReference type="RefSeq" id="WP_148451356.1">
    <property type="nucleotide sequence ID" value="NZ_VSDO01000002.1"/>
</dbReference>